<comment type="caution">
    <text evidence="1">The sequence shown here is derived from an EMBL/GenBank/DDBJ whole genome shotgun (WGS) entry which is preliminary data.</text>
</comment>
<dbReference type="Gene3D" id="1.25.40.10">
    <property type="entry name" value="Tetratricopeptide repeat domain"/>
    <property type="match status" value="2"/>
</dbReference>
<evidence type="ECO:0000313" key="1">
    <source>
        <dbReference type="EMBL" id="MBN8661935.1"/>
    </source>
</evidence>
<dbReference type="InterPro" id="IPR011990">
    <property type="entry name" value="TPR-like_helical_dom_sf"/>
</dbReference>
<dbReference type="SUPFAM" id="SSF48452">
    <property type="entry name" value="TPR-like"/>
    <property type="match status" value="1"/>
</dbReference>
<organism evidence="1 2">
    <name type="scientific">Candidatus Obscuribacter phosphatis</name>
    <dbReference type="NCBI Taxonomy" id="1906157"/>
    <lineage>
        <taxon>Bacteria</taxon>
        <taxon>Bacillati</taxon>
        <taxon>Candidatus Melainabacteria</taxon>
        <taxon>Candidatus Obscuribacterales</taxon>
        <taxon>Candidatus Obscuribacteraceae</taxon>
        <taxon>Candidatus Obscuribacter</taxon>
    </lineage>
</organism>
<protein>
    <submittedName>
        <fullName evidence="1">Tetratricopeptide repeat protein</fullName>
    </submittedName>
</protein>
<dbReference type="Proteomes" id="UP000664277">
    <property type="component" value="Unassembled WGS sequence"/>
</dbReference>
<dbReference type="EMBL" id="JAFLCK010000027">
    <property type="protein sequence ID" value="MBN8661935.1"/>
    <property type="molecule type" value="Genomic_DNA"/>
</dbReference>
<dbReference type="AlphaFoldDB" id="A0A8J7PN72"/>
<name>A0A8J7PN72_9BACT</name>
<sequence length="209" mass="23693">MLFDFRVNFYSDSCCILAVAYLIVGTVSTVEAKAPSAAEVEKQLAEVEGILKKDPKDIAALDRRIAGLNLLGRTREANELCDEALKIESNRGFLWFNKGYCRYTEGRWLDAITFFEKASTYGNFDGLVLEAICFRKLGKFSECIEFTSKWIDRKHDQSGLFFIRGLARHALKQSKQLVCLDLRRALELAPGEESILKGYEKICLEADNK</sequence>
<reference evidence="1" key="1">
    <citation type="submission" date="2021-02" db="EMBL/GenBank/DDBJ databases">
        <title>Genome-Resolved Metagenomics of a Microbial Community Performing Photosynthetic Biological Nutrient Removal.</title>
        <authorList>
            <person name="Mcdaniel E.A."/>
        </authorList>
    </citation>
    <scope>NUCLEOTIDE SEQUENCE</scope>
    <source>
        <strain evidence="1">UWPOB_OBS1</strain>
    </source>
</reference>
<evidence type="ECO:0000313" key="2">
    <source>
        <dbReference type="Proteomes" id="UP000664277"/>
    </source>
</evidence>
<accession>A0A8J7PN72</accession>
<gene>
    <name evidence="1" type="ORF">J0M35_16325</name>
</gene>
<proteinExistence type="predicted"/>